<name>A0A2J6QXE5_HYAVF</name>
<evidence type="ECO:0000256" key="1">
    <source>
        <dbReference type="SAM" id="MobiDB-lite"/>
    </source>
</evidence>
<feature type="compositionally biased region" description="Basic and acidic residues" evidence="1">
    <location>
        <begin position="187"/>
        <end position="197"/>
    </location>
</feature>
<accession>A0A2J6QXE5</accession>
<proteinExistence type="predicted"/>
<dbReference type="EMBL" id="KZ613964">
    <property type="protein sequence ID" value="PMD30934.1"/>
    <property type="molecule type" value="Genomic_DNA"/>
</dbReference>
<dbReference type="AlphaFoldDB" id="A0A2J6QXE5"/>
<sequence length="207" mass="23698">MGYRSASSRLRLIGISVIYEQNSISWRSANEIPKLYRPSLPDWKSTIIFGNLPTEFLPMYRELVTEITLRQRPFQVRVEEPFASFGAGFPYVGFNLNSEILKKLSNTLHASLLPTMQYYVESRQANRSMRETLTTKLKRNPRVEITQCASEDAATQTLELLKETWGDKLGDLTAVGMGLIKFNETQRPNEKPEHELEVYPFAGEESS</sequence>
<organism evidence="2 3">
    <name type="scientific">Hyaloscypha variabilis (strain UAMH 11265 / GT02V1 / F)</name>
    <name type="common">Meliniomyces variabilis</name>
    <dbReference type="NCBI Taxonomy" id="1149755"/>
    <lineage>
        <taxon>Eukaryota</taxon>
        <taxon>Fungi</taxon>
        <taxon>Dikarya</taxon>
        <taxon>Ascomycota</taxon>
        <taxon>Pezizomycotina</taxon>
        <taxon>Leotiomycetes</taxon>
        <taxon>Helotiales</taxon>
        <taxon>Hyaloscyphaceae</taxon>
        <taxon>Hyaloscypha</taxon>
        <taxon>Hyaloscypha variabilis</taxon>
    </lineage>
</organism>
<evidence type="ECO:0000313" key="2">
    <source>
        <dbReference type="EMBL" id="PMD30934.1"/>
    </source>
</evidence>
<feature type="region of interest" description="Disordered" evidence="1">
    <location>
        <begin position="185"/>
        <end position="207"/>
    </location>
</feature>
<keyword evidence="3" id="KW-1185">Reference proteome</keyword>
<reference evidence="2 3" key="1">
    <citation type="submission" date="2016-04" db="EMBL/GenBank/DDBJ databases">
        <title>A degradative enzymes factory behind the ericoid mycorrhizal symbiosis.</title>
        <authorList>
            <consortium name="DOE Joint Genome Institute"/>
            <person name="Martino E."/>
            <person name="Morin E."/>
            <person name="Grelet G."/>
            <person name="Kuo A."/>
            <person name="Kohler A."/>
            <person name="Daghino S."/>
            <person name="Barry K."/>
            <person name="Choi C."/>
            <person name="Cichocki N."/>
            <person name="Clum A."/>
            <person name="Copeland A."/>
            <person name="Hainaut M."/>
            <person name="Haridas S."/>
            <person name="Labutti K."/>
            <person name="Lindquist E."/>
            <person name="Lipzen A."/>
            <person name="Khouja H.-R."/>
            <person name="Murat C."/>
            <person name="Ohm R."/>
            <person name="Olson A."/>
            <person name="Spatafora J."/>
            <person name="Veneault-Fourrey C."/>
            <person name="Henrissat B."/>
            <person name="Grigoriev I."/>
            <person name="Martin F."/>
            <person name="Perotto S."/>
        </authorList>
    </citation>
    <scope>NUCLEOTIDE SEQUENCE [LARGE SCALE GENOMIC DNA]</scope>
    <source>
        <strain evidence="2 3">F</strain>
    </source>
</reference>
<dbReference type="OrthoDB" id="10658265at2759"/>
<gene>
    <name evidence="2" type="ORF">L207DRAFT_519639</name>
</gene>
<evidence type="ECO:0000313" key="3">
    <source>
        <dbReference type="Proteomes" id="UP000235786"/>
    </source>
</evidence>
<protein>
    <submittedName>
        <fullName evidence="2">Uncharacterized protein</fullName>
    </submittedName>
</protein>
<dbReference type="Proteomes" id="UP000235786">
    <property type="component" value="Unassembled WGS sequence"/>
</dbReference>